<dbReference type="GO" id="GO:0006178">
    <property type="term" value="P:guanine salvage"/>
    <property type="evidence" value="ECO:0007669"/>
    <property type="project" value="TreeGrafter"/>
</dbReference>
<keyword evidence="4" id="KW-0808">Transferase</keyword>
<dbReference type="GO" id="GO:0032264">
    <property type="term" value="P:IMP salvage"/>
    <property type="evidence" value="ECO:0007669"/>
    <property type="project" value="TreeGrafter"/>
</dbReference>
<feature type="domain" description="Phosphoribosyltransferase" evidence="3">
    <location>
        <begin position="16"/>
        <end position="150"/>
    </location>
</feature>
<dbReference type="GO" id="GO:0046100">
    <property type="term" value="P:hypoxanthine metabolic process"/>
    <property type="evidence" value="ECO:0007669"/>
    <property type="project" value="TreeGrafter"/>
</dbReference>
<dbReference type="GO" id="GO:0005829">
    <property type="term" value="C:cytosol"/>
    <property type="evidence" value="ECO:0007669"/>
    <property type="project" value="TreeGrafter"/>
</dbReference>
<dbReference type="Proteomes" id="UP000680020">
    <property type="component" value="Unassembled WGS sequence"/>
</dbReference>
<dbReference type="NCBIfam" id="NF006605">
    <property type="entry name" value="PRK09162.1"/>
    <property type="match status" value="1"/>
</dbReference>
<comment type="catalytic activity">
    <reaction evidence="1">
        <text>GMP + diphosphate = guanine + 5-phospho-alpha-D-ribose 1-diphosphate</text>
        <dbReference type="Rhea" id="RHEA:25424"/>
        <dbReference type="ChEBI" id="CHEBI:16235"/>
        <dbReference type="ChEBI" id="CHEBI:33019"/>
        <dbReference type="ChEBI" id="CHEBI:58017"/>
        <dbReference type="ChEBI" id="CHEBI:58115"/>
        <dbReference type="EC" id="2.4.2.8"/>
    </reaction>
    <physiologicalReaction direction="right-to-left" evidence="1">
        <dbReference type="Rhea" id="RHEA:25426"/>
    </physiologicalReaction>
</comment>
<dbReference type="PANTHER" id="PTHR43340">
    <property type="entry name" value="HYPOXANTHINE-GUANINE PHOSPHORIBOSYLTRANSFERASE"/>
    <property type="match status" value="1"/>
</dbReference>
<organism evidence="4 5">
    <name type="scientific">Wohlfahrtiimonas chitiniclastica</name>
    <dbReference type="NCBI Taxonomy" id="400946"/>
    <lineage>
        <taxon>Bacteria</taxon>
        <taxon>Pseudomonadati</taxon>
        <taxon>Pseudomonadota</taxon>
        <taxon>Gammaproteobacteria</taxon>
        <taxon>Cardiobacteriales</taxon>
        <taxon>Ignatzschineriaceae</taxon>
        <taxon>Wohlfahrtiimonas</taxon>
    </lineage>
</organism>
<sequence length="184" mass="20350">MSNPDNKAQQILANSEEIISAQAVNDALDQMAVVIEKDLHDADPVVLVVMNGALIPGGLLLSRLNFPFRIGYLHATRYRGETTGGELHWVAPPSIPVAGRPVLLVDDIFDEGNTLEAITHALTDMGATKVYTATLFNKVHTRKPKNFKVDYIGLDVPDRYVFGCGMDCHEYWRNLSSIWALNES</sequence>
<dbReference type="RefSeq" id="WP_018122436.1">
    <property type="nucleotide sequence ID" value="NZ_JAGIBT010000005.1"/>
</dbReference>
<dbReference type="PANTHER" id="PTHR43340:SF1">
    <property type="entry name" value="HYPOXANTHINE PHOSPHORIBOSYLTRANSFERASE"/>
    <property type="match status" value="1"/>
</dbReference>
<evidence type="ECO:0000256" key="2">
    <source>
        <dbReference type="ARBA" id="ARBA00049402"/>
    </source>
</evidence>
<evidence type="ECO:0000313" key="5">
    <source>
        <dbReference type="Proteomes" id="UP000680020"/>
    </source>
</evidence>
<dbReference type="InterPro" id="IPR000836">
    <property type="entry name" value="PRTase_dom"/>
</dbReference>
<dbReference type="CDD" id="cd06223">
    <property type="entry name" value="PRTases_typeI"/>
    <property type="match status" value="1"/>
</dbReference>
<dbReference type="InterPro" id="IPR050408">
    <property type="entry name" value="HGPRT"/>
</dbReference>
<dbReference type="Gene3D" id="3.40.50.2020">
    <property type="match status" value="1"/>
</dbReference>
<dbReference type="Pfam" id="PF00156">
    <property type="entry name" value="Pribosyltran"/>
    <property type="match status" value="1"/>
</dbReference>
<comment type="catalytic activity">
    <reaction evidence="2">
        <text>IMP + diphosphate = hypoxanthine + 5-phospho-alpha-D-ribose 1-diphosphate</text>
        <dbReference type="Rhea" id="RHEA:17973"/>
        <dbReference type="ChEBI" id="CHEBI:17368"/>
        <dbReference type="ChEBI" id="CHEBI:33019"/>
        <dbReference type="ChEBI" id="CHEBI:58017"/>
        <dbReference type="ChEBI" id="CHEBI:58053"/>
        <dbReference type="EC" id="2.4.2.8"/>
    </reaction>
    <physiologicalReaction direction="right-to-left" evidence="2">
        <dbReference type="Rhea" id="RHEA:17975"/>
    </physiologicalReaction>
</comment>
<dbReference type="AlphaFoldDB" id="A0AB35BYH8"/>
<dbReference type="GO" id="GO:0032263">
    <property type="term" value="P:GMP salvage"/>
    <property type="evidence" value="ECO:0007669"/>
    <property type="project" value="TreeGrafter"/>
</dbReference>
<dbReference type="InterPro" id="IPR029057">
    <property type="entry name" value="PRTase-like"/>
</dbReference>
<reference evidence="4" key="1">
    <citation type="submission" date="2021-03" db="EMBL/GenBank/DDBJ databases">
        <title>Identification and antibiotic profiling of Wohlfahrtiimonas chitiniclastica, an underestimated human pathogen.</title>
        <authorList>
            <person name="Kopf A."/>
            <person name="Bunk B."/>
            <person name="Coldewey S."/>
            <person name="Gunzer F."/>
            <person name="Riedel T."/>
            <person name="Schroettner P."/>
        </authorList>
    </citation>
    <scope>NUCLEOTIDE SEQUENCE</scope>
    <source>
        <strain evidence="4">DSM 100917</strain>
    </source>
</reference>
<evidence type="ECO:0000313" key="4">
    <source>
        <dbReference type="EMBL" id="MBS7824771.1"/>
    </source>
</evidence>
<dbReference type="EMBL" id="JAGIBU010000004">
    <property type="protein sequence ID" value="MBS7824771.1"/>
    <property type="molecule type" value="Genomic_DNA"/>
</dbReference>
<dbReference type="SUPFAM" id="SSF53271">
    <property type="entry name" value="PRTase-like"/>
    <property type="match status" value="1"/>
</dbReference>
<dbReference type="GO" id="GO:0000287">
    <property type="term" value="F:magnesium ion binding"/>
    <property type="evidence" value="ECO:0007669"/>
    <property type="project" value="TreeGrafter"/>
</dbReference>
<accession>A0AB35BYH8</accession>
<protein>
    <submittedName>
        <fullName evidence="4">Hypoxanthine-guanine phosphoribosyltransferase</fullName>
        <ecNumber evidence="4">2.4.2.8</ecNumber>
    </submittedName>
</protein>
<gene>
    <name evidence="4" type="ORF">J7561_06075</name>
</gene>
<proteinExistence type="predicted"/>
<dbReference type="GO" id="GO:0004422">
    <property type="term" value="F:hypoxanthine phosphoribosyltransferase activity"/>
    <property type="evidence" value="ECO:0007669"/>
    <property type="project" value="TreeGrafter"/>
</dbReference>
<evidence type="ECO:0000259" key="3">
    <source>
        <dbReference type="Pfam" id="PF00156"/>
    </source>
</evidence>
<dbReference type="EC" id="2.4.2.8" evidence="4"/>
<keyword evidence="4" id="KW-0328">Glycosyltransferase</keyword>
<evidence type="ECO:0000256" key="1">
    <source>
        <dbReference type="ARBA" id="ARBA00048811"/>
    </source>
</evidence>
<comment type="caution">
    <text evidence="4">The sequence shown here is derived from an EMBL/GenBank/DDBJ whole genome shotgun (WGS) entry which is preliminary data.</text>
</comment>
<name>A0AB35BYH8_9GAMM</name>